<dbReference type="RefSeq" id="WP_200276760.1">
    <property type="nucleotide sequence ID" value="NZ_JAENII010000002.1"/>
</dbReference>
<evidence type="ECO:0000256" key="3">
    <source>
        <dbReference type="ARBA" id="ARBA00011738"/>
    </source>
</evidence>
<dbReference type="PANTHER" id="PTHR21237:SF23">
    <property type="entry name" value="GRPE PROTEIN HOMOLOG, MITOCHONDRIAL"/>
    <property type="match status" value="1"/>
</dbReference>
<keyword evidence="5 10" id="KW-0346">Stress response</keyword>
<dbReference type="SUPFAM" id="SSF51064">
    <property type="entry name" value="Head domain of nucleotide exchange factor GrpE"/>
    <property type="match status" value="1"/>
</dbReference>
<feature type="compositionally biased region" description="Low complexity" evidence="13">
    <location>
        <begin position="19"/>
        <end position="33"/>
    </location>
</feature>
<dbReference type="SUPFAM" id="SSF58014">
    <property type="entry name" value="Coiled-coil domain of nucleotide exchange factor GrpE"/>
    <property type="match status" value="1"/>
</dbReference>
<keyword evidence="4 10" id="KW-0963">Cytoplasm</keyword>
<dbReference type="FunFam" id="2.30.22.10:FF:000001">
    <property type="entry name" value="Protein GrpE"/>
    <property type="match status" value="1"/>
</dbReference>
<dbReference type="Gene3D" id="2.30.22.10">
    <property type="entry name" value="Head domain of nucleotide exchange factor GrpE"/>
    <property type="match status" value="1"/>
</dbReference>
<dbReference type="GO" id="GO:0005737">
    <property type="term" value="C:cytoplasm"/>
    <property type="evidence" value="ECO:0007669"/>
    <property type="project" value="UniProtKB-SubCell"/>
</dbReference>
<evidence type="ECO:0000256" key="2">
    <source>
        <dbReference type="ARBA" id="ARBA00009054"/>
    </source>
</evidence>
<keyword evidence="15" id="KW-1185">Reference proteome</keyword>
<evidence type="ECO:0000256" key="12">
    <source>
        <dbReference type="RuleBase" id="RU004478"/>
    </source>
</evidence>
<evidence type="ECO:0000256" key="10">
    <source>
        <dbReference type="HAMAP-Rule" id="MF_01151"/>
    </source>
</evidence>
<dbReference type="Gene3D" id="3.90.20.20">
    <property type="match status" value="1"/>
</dbReference>
<accession>A0A934RAU1</accession>
<evidence type="ECO:0000256" key="13">
    <source>
        <dbReference type="SAM" id="MobiDB-lite"/>
    </source>
</evidence>
<dbReference type="GO" id="GO:0042803">
    <property type="term" value="F:protein homodimerization activity"/>
    <property type="evidence" value="ECO:0007669"/>
    <property type="project" value="InterPro"/>
</dbReference>
<comment type="caution">
    <text evidence="14">The sequence shown here is derived from an EMBL/GenBank/DDBJ whole genome shotgun (WGS) entry which is preliminary data.</text>
</comment>
<feature type="compositionally biased region" description="Acidic residues" evidence="13">
    <location>
        <begin position="34"/>
        <end position="55"/>
    </location>
</feature>
<dbReference type="Proteomes" id="UP000658278">
    <property type="component" value="Unassembled WGS sequence"/>
</dbReference>
<evidence type="ECO:0000313" key="14">
    <source>
        <dbReference type="EMBL" id="MBK1826212.1"/>
    </source>
</evidence>
<name>A0A934RAU1_9BACT</name>
<dbReference type="PROSITE" id="PS01071">
    <property type="entry name" value="GRPE"/>
    <property type="match status" value="1"/>
</dbReference>
<sequence>MHSSDPELEKEEPVDEPAMEAAAEGQADAQSAAEDSEFPESPEAEGAGEEADEVDPMTALEQDVMKWRELAMRTAADMENFRKRATREREDSMRYANQSLLEELLPILDNFEMGMQAAGQEKDSMIYIGMDMVRKQLNEFLSNNGVEEIPAEGKEFDPNLHEAVSQEETTDAAEGTILSVIRRGYNLRDRLLRPATVVVAKAPETSEG</sequence>
<evidence type="ECO:0000256" key="8">
    <source>
        <dbReference type="ARBA" id="ARBA00072274"/>
    </source>
</evidence>
<dbReference type="CDD" id="cd00446">
    <property type="entry name" value="GrpE"/>
    <property type="match status" value="1"/>
</dbReference>
<dbReference type="GO" id="GO:0051087">
    <property type="term" value="F:protein-folding chaperone binding"/>
    <property type="evidence" value="ECO:0007669"/>
    <property type="project" value="InterPro"/>
</dbReference>
<proteinExistence type="inferred from homology"/>
<dbReference type="GO" id="GO:0051082">
    <property type="term" value="F:unfolded protein binding"/>
    <property type="evidence" value="ECO:0007669"/>
    <property type="project" value="TreeGrafter"/>
</dbReference>
<dbReference type="PANTHER" id="PTHR21237">
    <property type="entry name" value="GRPE PROTEIN"/>
    <property type="match status" value="1"/>
</dbReference>
<keyword evidence="6 10" id="KW-0143">Chaperone</keyword>
<dbReference type="PRINTS" id="PR00773">
    <property type="entry name" value="GRPEPROTEIN"/>
</dbReference>
<evidence type="ECO:0000256" key="6">
    <source>
        <dbReference type="ARBA" id="ARBA00023186"/>
    </source>
</evidence>
<comment type="function">
    <text evidence="7 10 11">Participates actively in the response to hyperosmotic and heat shock by preventing the aggregation of stress-denatured proteins, in association with DnaK and GrpE. It is the nucleotide exchange factor for DnaK and may function as a thermosensor. Unfolded proteins bind initially to DnaJ; upon interaction with the DnaJ-bound protein, DnaK hydrolyzes its bound ATP, resulting in the formation of a stable complex. GrpE releases ADP from DnaK; ATP binding to DnaK triggers the release of the substrate protein, thus completing the reaction cycle. Several rounds of ATP-dependent interactions between DnaJ, DnaK and GrpE are required for fully efficient folding.</text>
</comment>
<comment type="similarity">
    <text evidence="2 10 12">Belongs to the GrpE family.</text>
</comment>
<protein>
    <recommendedName>
        <fullName evidence="8 10">Protein GrpE</fullName>
    </recommendedName>
    <alternativeName>
        <fullName evidence="9 10">HSP-70 cofactor</fullName>
    </alternativeName>
</protein>
<comment type="subcellular location">
    <subcellularLocation>
        <location evidence="1 10">Cytoplasm</location>
    </subcellularLocation>
</comment>
<feature type="region of interest" description="Disordered" evidence="13">
    <location>
        <begin position="1"/>
        <end position="56"/>
    </location>
</feature>
<dbReference type="AlphaFoldDB" id="A0A934RAU1"/>
<dbReference type="Pfam" id="PF01025">
    <property type="entry name" value="GrpE"/>
    <property type="match status" value="1"/>
</dbReference>
<dbReference type="GO" id="GO:0006457">
    <property type="term" value="P:protein folding"/>
    <property type="evidence" value="ECO:0007669"/>
    <property type="project" value="InterPro"/>
</dbReference>
<evidence type="ECO:0000256" key="9">
    <source>
        <dbReference type="ARBA" id="ARBA00076414"/>
    </source>
</evidence>
<evidence type="ECO:0000256" key="5">
    <source>
        <dbReference type="ARBA" id="ARBA00023016"/>
    </source>
</evidence>
<evidence type="ECO:0000256" key="11">
    <source>
        <dbReference type="RuleBase" id="RU000639"/>
    </source>
</evidence>
<organism evidence="14 15">
    <name type="scientific">Haloferula rosea</name>
    <dbReference type="NCBI Taxonomy" id="490093"/>
    <lineage>
        <taxon>Bacteria</taxon>
        <taxon>Pseudomonadati</taxon>
        <taxon>Verrucomicrobiota</taxon>
        <taxon>Verrucomicrobiia</taxon>
        <taxon>Verrucomicrobiales</taxon>
        <taxon>Verrucomicrobiaceae</taxon>
        <taxon>Haloferula</taxon>
    </lineage>
</organism>
<dbReference type="GO" id="GO:0000774">
    <property type="term" value="F:adenyl-nucleotide exchange factor activity"/>
    <property type="evidence" value="ECO:0007669"/>
    <property type="project" value="InterPro"/>
</dbReference>
<dbReference type="HAMAP" id="MF_01151">
    <property type="entry name" value="GrpE"/>
    <property type="match status" value="1"/>
</dbReference>
<evidence type="ECO:0000256" key="1">
    <source>
        <dbReference type="ARBA" id="ARBA00004496"/>
    </source>
</evidence>
<evidence type="ECO:0000313" key="15">
    <source>
        <dbReference type="Proteomes" id="UP000658278"/>
    </source>
</evidence>
<dbReference type="NCBIfam" id="NF010738">
    <property type="entry name" value="PRK14140.1"/>
    <property type="match status" value="1"/>
</dbReference>
<dbReference type="InterPro" id="IPR000740">
    <property type="entry name" value="GrpE"/>
</dbReference>
<dbReference type="InterPro" id="IPR013805">
    <property type="entry name" value="GrpE_CC"/>
</dbReference>
<dbReference type="EMBL" id="JAENII010000002">
    <property type="protein sequence ID" value="MBK1826212.1"/>
    <property type="molecule type" value="Genomic_DNA"/>
</dbReference>
<gene>
    <name evidence="10 14" type="primary">grpE</name>
    <name evidence="14" type="ORF">JIN81_04220</name>
</gene>
<evidence type="ECO:0000256" key="7">
    <source>
        <dbReference type="ARBA" id="ARBA00053401"/>
    </source>
</evidence>
<comment type="subunit">
    <text evidence="3 10">Homodimer.</text>
</comment>
<reference evidence="14" key="1">
    <citation type="submission" date="2021-01" db="EMBL/GenBank/DDBJ databases">
        <title>Modified the classification status of verrucomicrobia.</title>
        <authorList>
            <person name="Feng X."/>
        </authorList>
    </citation>
    <scope>NUCLEOTIDE SEQUENCE</scope>
    <source>
        <strain evidence="14">KCTC 22201</strain>
    </source>
</reference>
<feature type="compositionally biased region" description="Acidic residues" evidence="13">
    <location>
        <begin position="8"/>
        <end position="18"/>
    </location>
</feature>
<dbReference type="InterPro" id="IPR009012">
    <property type="entry name" value="GrpE_head"/>
</dbReference>
<evidence type="ECO:0000256" key="4">
    <source>
        <dbReference type="ARBA" id="ARBA00022490"/>
    </source>
</evidence>